<sequence length="249" mass="27834">MADGDTQREGDVVDAMKGDHVVYTFRKQANAGKGKTKETNSSRPEASVSYRYKMDYPCIGTCLVINNKNFQPTTASKEDHKNNASFVCVLLSHGDEGVIYGTDGPERFDTLAKYFRGDCCAGLVGKPKLFFIQACRGTNLDDGVIETDSGGDEQTSEKIPVEADFLYAYSTAPGYYSWRNTTYGSWFILTLCEMLECYSGKLDLMQIMTRVNYGVSRYFESSSNLPGFARNKQIPCIVCMLTKDFYFPV</sequence>
<dbReference type="GO" id="GO:0005737">
    <property type="term" value="C:cytoplasm"/>
    <property type="evidence" value="ECO:0007669"/>
    <property type="project" value="UniProtKB-SubCell"/>
</dbReference>
<dbReference type="PANTHER" id="PTHR10454">
    <property type="entry name" value="CASPASE"/>
    <property type="match status" value="1"/>
</dbReference>
<dbReference type="InterPro" id="IPR001309">
    <property type="entry name" value="Pept_C14_p20"/>
</dbReference>
<dbReference type="PROSITE" id="PS01122">
    <property type="entry name" value="CASPASE_CYS"/>
    <property type="match status" value="1"/>
</dbReference>
<evidence type="ECO:0000256" key="2">
    <source>
        <dbReference type="ARBA" id="ARBA00010134"/>
    </source>
</evidence>
<dbReference type="InterPro" id="IPR002398">
    <property type="entry name" value="Pept_C14"/>
</dbReference>
<dbReference type="GO" id="GO:0043525">
    <property type="term" value="P:positive regulation of neuron apoptotic process"/>
    <property type="evidence" value="ECO:0007669"/>
    <property type="project" value="TreeGrafter"/>
</dbReference>
<evidence type="ECO:0000256" key="10">
    <source>
        <dbReference type="ARBA" id="ARBA00038900"/>
    </source>
</evidence>
<dbReference type="GeneTree" id="ENSGT00940000153232"/>
<dbReference type="InterPro" id="IPR011600">
    <property type="entry name" value="Pept_C14_caspase"/>
</dbReference>
<reference evidence="15" key="2">
    <citation type="submission" date="2025-08" db="UniProtKB">
        <authorList>
            <consortium name="Ensembl"/>
        </authorList>
    </citation>
    <scope>IDENTIFICATION</scope>
</reference>
<comment type="similarity">
    <text evidence="2 12">Belongs to the peptidase C14A family.</text>
</comment>
<keyword evidence="3" id="KW-0963">Cytoplasm</keyword>
<evidence type="ECO:0000256" key="12">
    <source>
        <dbReference type="RuleBase" id="RU003971"/>
    </source>
</evidence>
<evidence type="ECO:0000256" key="7">
    <source>
        <dbReference type="ARBA" id="ARBA00022807"/>
    </source>
</evidence>
<dbReference type="Gene3D" id="3.40.50.1460">
    <property type="match status" value="1"/>
</dbReference>
<dbReference type="GO" id="GO:0030218">
    <property type="term" value="P:erythrocyte differentiation"/>
    <property type="evidence" value="ECO:0007669"/>
    <property type="project" value="TreeGrafter"/>
</dbReference>
<dbReference type="GO" id="GO:0004197">
    <property type="term" value="F:cysteine-type endopeptidase activity"/>
    <property type="evidence" value="ECO:0007669"/>
    <property type="project" value="InterPro"/>
</dbReference>
<dbReference type="InterPro" id="IPR015917">
    <property type="entry name" value="Pept_C14A"/>
</dbReference>
<keyword evidence="7" id="KW-0788">Thiol protease</keyword>
<reference evidence="16" key="1">
    <citation type="submission" date="2012-01" db="EMBL/GenBank/DDBJ databases">
        <title>The Genome Sequence of Oreochromis niloticus (Nile Tilapia).</title>
        <authorList>
            <consortium name="Broad Institute Genome Assembly Team"/>
            <consortium name="Broad Institute Sequencing Platform"/>
            <person name="Di Palma F."/>
            <person name="Johnson J."/>
            <person name="Lander E.S."/>
            <person name="Lindblad-Toh K."/>
        </authorList>
    </citation>
    <scope>NUCLEOTIDE SEQUENCE [LARGE SCALE GENOMIC DNA]</scope>
</reference>
<evidence type="ECO:0000256" key="1">
    <source>
        <dbReference type="ARBA" id="ARBA00004496"/>
    </source>
</evidence>
<dbReference type="GO" id="GO:0006508">
    <property type="term" value="P:proteolysis"/>
    <property type="evidence" value="ECO:0007669"/>
    <property type="project" value="UniProtKB-KW"/>
</dbReference>
<gene>
    <name evidence="15" type="primary">LOC100695678</name>
</gene>
<keyword evidence="5" id="KW-0053">Apoptosis</keyword>
<keyword evidence="16" id="KW-1185">Reference proteome</keyword>
<feature type="domain" description="Caspase family p10" evidence="13">
    <location>
        <begin position="155"/>
        <end position="247"/>
    </location>
</feature>
<keyword evidence="6" id="KW-0378">Hydrolase</keyword>
<evidence type="ECO:0000256" key="11">
    <source>
        <dbReference type="ARBA" id="ARBA00039708"/>
    </source>
</evidence>
<dbReference type="GO" id="GO:0006915">
    <property type="term" value="P:apoptotic process"/>
    <property type="evidence" value="ECO:0007669"/>
    <property type="project" value="UniProtKB-KW"/>
</dbReference>
<dbReference type="Pfam" id="PF00656">
    <property type="entry name" value="Peptidase_C14"/>
    <property type="match status" value="1"/>
</dbReference>
<dbReference type="EC" id="3.4.22.56" evidence="10"/>
<dbReference type="InterPro" id="IPR029030">
    <property type="entry name" value="Caspase-like_dom_sf"/>
</dbReference>
<accession>A0A669C2S5</accession>
<evidence type="ECO:0000256" key="9">
    <source>
        <dbReference type="ARBA" id="ARBA00036189"/>
    </source>
</evidence>
<evidence type="ECO:0000256" key="4">
    <source>
        <dbReference type="ARBA" id="ARBA00022670"/>
    </source>
</evidence>
<evidence type="ECO:0000256" key="5">
    <source>
        <dbReference type="ARBA" id="ARBA00022703"/>
    </source>
</evidence>
<dbReference type="CDD" id="cd00032">
    <property type="entry name" value="CASc"/>
    <property type="match status" value="1"/>
</dbReference>
<proteinExistence type="inferred from homology"/>
<dbReference type="PROSITE" id="PS50208">
    <property type="entry name" value="CASPASE_P20"/>
    <property type="match status" value="1"/>
</dbReference>
<name>A0A669C2S5_ORENI</name>
<dbReference type="InterPro" id="IPR016129">
    <property type="entry name" value="Caspase_his_AS"/>
</dbReference>
<dbReference type="PROSITE" id="PS01121">
    <property type="entry name" value="CASPASE_HIS"/>
    <property type="match status" value="1"/>
</dbReference>
<protein>
    <recommendedName>
        <fullName evidence="11">Caspase-3</fullName>
        <ecNumber evidence="10">3.4.22.56</ecNumber>
    </recommendedName>
</protein>
<dbReference type="PROSITE" id="PS50207">
    <property type="entry name" value="CASPASE_P10"/>
    <property type="match status" value="1"/>
</dbReference>
<dbReference type="SMART" id="SM00115">
    <property type="entry name" value="CASc"/>
    <property type="match status" value="1"/>
</dbReference>
<dbReference type="PANTHER" id="PTHR10454:SF198">
    <property type="entry name" value="CASPASE-3"/>
    <property type="match status" value="1"/>
</dbReference>
<comment type="subcellular location">
    <subcellularLocation>
        <location evidence="1">Cytoplasm</location>
    </subcellularLocation>
</comment>
<evidence type="ECO:0000313" key="16">
    <source>
        <dbReference type="Proteomes" id="UP000005207"/>
    </source>
</evidence>
<evidence type="ECO:0000256" key="6">
    <source>
        <dbReference type="ARBA" id="ARBA00022801"/>
    </source>
</evidence>
<dbReference type="AlphaFoldDB" id="A0A669C2S5"/>
<evidence type="ECO:0000256" key="3">
    <source>
        <dbReference type="ARBA" id="ARBA00022490"/>
    </source>
</evidence>
<dbReference type="InterPro" id="IPR033139">
    <property type="entry name" value="Caspase_cys_AS"/>
</dbReference>
<dbReference type="GO" id="GO:0030216">
    <property type="term" value="P:keratinocyte differentiation"/>
    <property type="evidence" value="ECO:0007669"/>
    <property type="project" value="TreeGrafter"/>
</dbReference>
<feature type="domain" description="Caspase family p20" evidence="14">
    <location>
        <begin position="75"/>
        <end position="139"/>
    </location>
</feature>
<dbReference type="InterPro" id="IPR002138">
    <property type="entry name" value="Pept_C14_p10"/>
</dbReference>
<organism evidence="15 16">
    <name type="scientific">Oreochromis niloticus</name>
    <name type="common">Nile tilapia</name>
    <name type="synonym">Tilapia nilotica</name>
    <dbReference type="NCBI Taxonomy" id="8128"/>
    <lineage>
        <taxon>Eukaryota</taxon>
        <taxon>Metazoa</taxon>
        <taxon>Chordata</taxon>
        <taxon>Craniata</taxon>
        <taxon>Vertebrata</taxon>
        <taxon>Euteleostomi</taxon>
        <taxon>Actinopterygii</taxon>
        <taxon>Neopterygii</taxon>
        <taxon>Teleostei</taxon>
        <taxon>Neoteleostei</taxon>
        <taxon>Acanthomorphata</taxon>
        <taxon>Ovalentaria</taxon>
        <taxon>Cichlomorphae</taxon>
        <taxon>Cichliformes</taxon>
        <taxon>Cichlidae</taxon>
        <taxon>African cichlids</taxon>
        <taxon>Pseudocrenilabrinae</taxon>
        <taxon>Oreochromini</taxon>
        <taxon>Oreochromis</taxon>
    </lineage>
</organism>
<comment type="catalytic activity">
    <reaction evidence="9">
        <text>Strict requirement for an Asp residue at positions P1 and P4. It has a preferred cleavage sequence of Asp-Xaa-Xaa-Asp-|- with a hydrophobic amino-acid residue at P2 and a hydrophilic amino-acid residue at P3, although Val or Ala are also accepted at this position.</text>
        <dbReference type="EC" id="3.4.22.56"/>
    </reaction>
</comment>
<dbReference type="GO" id="GO:0031264">
    <property type="term" value="C:death-inducing signaling complex"/>
    <property type="evidence" value="ECO:0007669"/>
    <property type="project" value="TreeGrafter"/>
</dbReference>
<dbReference type="Proteomes" id="UP000005207">
    <property type="component" value="Linkage group LG2"/>
</dbReference>
<evidence type="ECO:0000259" key="13">
    <source>
        <dbReference type="PROSITE" id="PS50207"/>
    </source>
</evidence>
<dbReference type="Ensembl" id="ENSONIT00000076475.1">
    <property type="protein sequence ID" value="ENSONIP00000041170.1"/>
    <property type="gene ID" value="ENSONIG00000015916.2"/>
</dbReference>
<evidence type="ECO:0000313" key="15">
    <source>
        <dbReference type="Ensembl" id="ENSONIP00000041170.1"/>
    </source>
</evidence>
<keyword evidence="4" id="KW-0645">Protease</keyword>
<dbReference type="SUPFAM" id="SSF52129">
    <property type="entry name" value="Caspase-like"/>
    <property type="match status" value="1"/>
</dbReference>
<evidence type="ECO:0000256" key="8">
    <source>
        <dbReference type="ARBA" id="ARBA00023145"/>
    </source>
</evidence>
<dbReference type="GO" id="GO:0030182">
    <property type="term" value="P:neuron differentiation"/>
    <property type="evidence" value="ECO:0007669"/>
    <property type="project" value="TreeGrafter"/>
</dbReference>
<keyword evidence="8" id="KW-0865">Zymogen</keyword>
<evidence type="ECO:0000259" key="14">
    <source>
        <dbReference type="PROSITE" id="PS50208"/>
    </source>
</evidence>
<reference evidence="15" key="3">
    <citation type="submission" date="2025-09" db="UniProtKB">
        <authorList>
            <consortium name="Ensembl"/>
        </authorList>
    </citation>
    <scope>IDENTIFICATION</scope>
</reference>